<evidence type="ECO:0000313" key="10">
    <source>
        <dbReference type="EMBL" id="MFC6290727.1"/>
    </source>
</evidence>
<dbReference type="InterPro" id="IPR036890">
    <property type="entry name" value="HATPase_C_sf"/>
</dbReference>
<evidence type="ECO:0000256" key="2">
    <source>
        <dbReference type="ARBA" id="ARBA00012438"/>
    </source>
</evidence>
<evidence type="ECO:0000256" key="7">
    <source>
        <dbReference type="ARBA" id="ARBA00022840"/>
    </source>
</evidence>
<dbReference type="InterPro" id="IPR005467">
    <property type="entry name" value="His_kinase_dom"/>
</dbReference>
<feature type="domain" description="Histidine kinase" evidence="9">
    <location>
        <begin position="283"/>
        <end position="478"/>
    </location>
</feature>
<evidence type="ECO:0000259" key="9">
    <source>
        <dbReference type="PROSITE" id="PS50109"/>
    </source>
</evidence>
<dbReference type="RefSeq" id="WP_125575100.1">
    <property type="nucleotide sequence ID" value="NZ_JBHSSO010000070.1"/>
</dbReference>
<dbReference type="EC" id="2.7.13.3" evidence="2"/>
<evidence type="ECO:0000256" key="8">
    <source>
        <dbReference type="ARBA" id="ARBA00023012"/>
    </source>
</evidence>
<keyword evidence="11" id="KW-1185">Reference proteome</keyword>
<comment type="catalytic activity">
    <reaction evidence="1">
        <text>ATP + protein L-histidine = ADP + protein N-phospho-L-histidine.</text>
        <dbReference type="EC" id="2.7.13.3"/>
    </reaction>
</comment>
<evidence type="ECO:0000256" key="6">
    <source>
        <dbReference type="ARBA" id="ARBA00022777"/>
    </source>
</evidence>
<accession>A0ABW1UAY6</accession>
<dbReference type="Gene3D" id="3.30.450.280">
    <property type="entry name" value="GAF domain"/>
    <property type="match status" value="1"/>
</dbReference>
<evidence type="ECO:0000256" key="5">
    <source>
        <dbReference type="ARBA" id="ARBA00022741"/>
    </source>
</evidence>
<evidence type="ECO:0000256" key="4">
    <source>
        <dbReference type="ARBA" id="ARBA00022679"/>
    </source>
</evidence>
<dbReference type="Pfam" id="PF07568">
    <property type="entry name" value="HisKA_2"/>
    <property type="match status" value="1"/>
</dbReference>
<dbReference type="SUPFAM" id="SSF55874">
    <property type="entry name" value="ATPase domain of HSP90 chaperone/DNA topoisomerase II/histidine kinase"/>
    <property type="match status" value="1"/>
</dbReference>
<dbReference type="InterPro" id="IPR011495">
    <property type="entry name" value="Sig_transdc_His_kin_sub2_dim/P"/>
</dbReference>
<keyword evidence="4 10" id="KW-0808">Transferase</keyword>
<evidence type="ECO:0000313" key="11">
    <source>
        <dbReference type="Proteomes" id="UP001596258"/>
    </source>
</evidence>
<keyword evidence="7" id="KW-0067">ATP-binding</keyword>
<keyword evidence="5" id="KW-0547">Nucleotide-binding</keyword>
<dbReference type="PANTHER" id="PTHR41523">
    <property type="entry name" value="TWO-COMPONENT SYSTEM SENSOR PROTEIN"/>
    <property type="match status" value="1"/>
</dbReference>
<dbReference type="InterPro" id="IPR038424">
    <property type="entry name" value="H_kinase_PdtaS_GAF_sf"/>
</dbReference>
<evidence type="ECO:0000256" key="3">
    <source>
        <dbReference type="ARBA" id="ARBA00022553"/>
    </source>
</evidence>
<dbReference type="Pfam" id="PF02518">
    <property type="entry name" value="HATPase_c"/>
    <property type="match status" value="1"/>
</dbReference>
<protein>
    <recommendedName>
        <fullName evidence="2">histidine kinase</fullName>
        <ecNumber evidence="2">2.7.13.3</ecNumber>
    </recommendedName>
</protein>
<dbReference type="Gene3D" id="3.30.450.20">
    <property type="entry name" value="PAS domain"/>
    <property type="match status" value="1"/>
</dbReference>
<dbReference type="PROSITE" id="PS50109">
    <property type="entry name" value="HIS_KIN"/>
    <property type="match status" value="1"/>
</dbReference>
<dbReference type="Pfam" id="PF12282">
    <property type="entry name" value="GAF_PdtaS"/>
    <property type="match status" value="1"/>
</dbReference>
<dbReference type="PANTHER" id="PTHR41523:SF8">
    <property type="entry name" value="ETHYLENE RESPONSE SENSOR PROTEIN"/>
    <property type="match status" value="1"/>
</dbReference>
<keyword evidence="3" id="KW-0597">Phosphoprotein</keyword>
<reference evidence="11" key="1">
    <citation type="journal article" date="2019" name="Int. J. Syst. Evol. Microbiol.">
        <title>The Global Catalogue of Microorganisms (GCM) 10K type strain sequencing project: providing services to taxonomists for standard genome sequencing and annotation.</title>
        <authorList>
            <consortium name="The Broad Institute Genomics Platform"/>
            <consortium name="The Broad Institute Genome Sequencing Center for Infectious Disease"/>
            <person name="Wu L."/>
            <person name="Ma J."/>
        </authorList>
    </citation>
    <scope>NUCLEOTIDE SEQUENCE [LARGE SCALE GENOMIC DNA]</scope>
    <source>
        <strain evidence="11">CCM 8893</strain>
    </source>
</reference>
<dbReference type="EMBL" id="JBHSSO010000070">
    <property type="protein sequence ID" value="MFC6290727.1"/>
    <property type="molecule type" value="Genomic_DNA"/>
</dbReference>
<keyword evidence="6 10" id="KW-0418">Kinase</keyword>
<dbReference type="InterPro" id="IPR003594">
    <property type="entry name" value="HATPase_dom"/>
</dbReference>
<comment type="caution">
    <text evidence="10">The sequence shown here is derived from an EMBL/GenBank/DDBJ whole genome shotgun (WGS) entry which is preliminary data.</text>
</comment>
<organism evidence="10 11">
    <name type="scientific">Levilactobacillus angrenensis</name>
    <dbReference type="NCBI Taxonomy" id="2486020"/>
    <lineage>
        <taxon>Bacteria</taxon>
        <taxon>Bacillati</taxon>
        <taxon>Bacillota</taxon>
        <taxon>Bacilli</taxon>
        <taxon>Lactobacillales</taxon>
        <taxon>Lactobacillaceae</taxon>
        <taxon>Levilactobacillus</taxon>
    </lineage>
</organism>
<dbReference type="InterPro" id="IPR022066">
    <property type="entry name" value="PdtaS_GAF"/>
</dbReference>
<sequence length="480" mass="54224">MSEFEELCQQYTSLDQADIDVLLDQTRVIERTAAYRNSDVFIDVRNEYNNQAVVIYHKLPVDVPSLYHRKVTGKEALRTNEPGVFHTLETQLSSVDLLAETQEQRLIRQRIYPILNEDRTIGVTIVESDASHDVLDNFQSEDTQSRYSDVSAAIKMFGRLDATITDQLADAILGFDHTGRLVLANHTAMALYKKVGYIGSIIGLDYENLSLDGSRFATVREQLQQVGDSGQPLTYSFNYLSYFFTERKFWNESNQQLVVLIQDKTDVKAKEAEIISKSVAIREVNHRVKNNLQSVISLLRIQQRRLQGDEAKKALSESISRIMAISSTYELMSKQLDDHTSLQSALHLLVTHFKQLSDENQQLDVKLKIDPQITVDSEQIVTISIIINELLQNVISHAYPEGCVKCGHVAIVGTTNQEIITLRVTDDGVGFDLDQTRAGSLGLTIIRSYVKDKLLGRLKIESSAQKGTDVCFSFDQKTQR</sequence>
<dbReference type="Proteomes" id="UP001596258">
    <property type="component" value="Unassembled WGS sequence"/>
</dbReference>
<gene>
    <name evidence="10" type="ORF">ACFP1M_11140</name>
</gene>
<name>A0ABW1UAY6_9LACO</name>
<keyword evidence="8" id="KW-0902">Two-component regulatory system</keyword>
<proteinExistence type="predicted"/>
<evidence type="ECO:0000256" key="1">
    <source>
        <dbReference type="ARBA" id="ARBA00000085"/>
    </source>
</evidence>
<dbReference type="Gene3D" id="3.30.565.10">
    <property type="entry name" value="Histidine kinase-like ATPase, C-terminal domain"/>
    <property type="match status" value="1"/>
</dbReference>
<dbReference type="GO" id="GO:0004673">
    <property type="term" value="F:protein histidine kinase activity"/>
    <property type="evidence" value="ECO:0007669"/>
    <property type="project" value="UniProtKB-EC"/>
</dbReference>